<gene>
    <name evidence="3" type="ORF">SAMN05216438_1206</name>
</gene>
<dbReference type="InterPro" id="IPR000424">
    <property type="entry name" value="Primosome_PriB/ssb"/>
</dbReference>
<dbReference type="Gene3D" id="2.40.50.140">
    <property type="entry name" value="Nucleic acid-binding proteins"/>
    <property type="match status" value="1"/>
</dbReference>
<proteinExistence type="predicted"/>
<evidence type="ECO:0000313" key="3">
    <source>
        <dbReference type="EMBL" id="SFL57115.1"/>
    </source>
</evidence>
<keyword evidence="1 2" id="KW-0238">DNA-binding</keyword>
<dbReference type="Proteomes" id="UP000181969">
    <property type="component" value="Unassembled WGS sequence"/>
</dbReference>
<dbReference type="GO" id="GO:0006260">
    <property type="term" value="P:DNA replication"/>
    <property type="evidence" value="ECO:0007669"/>
    <property type="project" value="InterPro"/>
</dbReference>
<dbReference type="Pfam" id="PF00436">
    <property type="entry name" value="SSB"/>
    <property type="match status" value="1"/>
</dbReference>
<protein>
    <recommendedName>
        <fullName evidence="2">Single-stranded DNA-binding protein</fullName>
    </recommendedName>
</protein>
<accession>A0A1I4IS55</accession>
<organism evidence="3 4">
    <name type="scientific">Lactococcus garvieae</name>
    <dbReference type="NCBI Taxonomy" id="1363"/>
    <lineage>
        <taxon>Bacteria</taxon>
        <taxon>Bacillati</taxon>
        <taxon>Bacillota</taxon>
        <taxon>Bacilli</taxon>
        <taxon>Lactobacillales</taxon>
        <taxon>Streptococcaceae</taxon>
        <taxon>Lactococcus</taxon>
    </lineage>
</organism>
<name>A0A1I4IS55_9LACT</name>
<dbReference type="GO" id="GO:0003697">
    <property type="term" value="F:single-stranded DNA binding"/>
    <property type="evidence" value="ECO:0007669"/>
    <property type="project" value="InterPro"/>
</dbReference>
<dbReference type="PIRSF" id="PIRSF002070">
    <property type="entry name" value="SSB"/>
    <property type="match status" value="1"/>
</dbReference>
<sequence>MLNTLIAEGRLVKDPTLKITDNNFAYSRATIASKRGYKNRETQEYESDFIQLYLTKDNAKNFAKLCYQGDLISIIGRLQTDRQVGKDGKVTYYTNVIVSEFTLLTKKKTSAIEPQATTATPHNSGYPFPSEEPPIDTNFEAMELPPSMPFHDTEY</sequence>
<dbReference type="EMBL" id="FOTJ01000020">
    <property type="protein sequence ID" value="SFL57115.1"/>
    <property type="molecule type" value="Genomic_DNA"/>
</dbReference>
<dbReference type="InterPro" id="IPR012340">
    <property type="entry name" value="NA-bd_OB-fold"/>
</dbReference>
<evidence type="ECO:0000256" key="2">
    <source>
        <dbReference type="PIRNR" id="PIRNR002070"/>
    </source>
</evidence>
<dbReference type="AlphaFoldDB" id="A0A1I4IS55"/>
<dbReference type="InterPro" id="IPR011344">
    <property type="entry name" value="ssDNA-bd"/>
</dbReference>
<evidence type="ECO:0000313" key="4">
    <source>
        <dbReference type="Proteomes" id="UP000181969"/>
    </source>
</evidence>
<dbReference type="PROSITE" id="PS50935">
    <property type="entry name" value="SSB"/>
    <property type="match status" value="1"/>
</dbReference>
<dbReference type="RefSeq" id="WP_074751943.1">
    <property type="nucleotide sequence ID" value="NZ_FOTJ01000020.1"/>
</dbReference>
<reference evidence="3 4" key="1">
    <citation type="submission" date="2016-10" db="EMBL/GenBank/DDBJ databases">
        <authorList>
            <person name="de Groot N.N."/>
        </authorList>
    </citation>
    <scope>NUCLEOTIDE SEQUENCE [LARGE SCALE GENOMIC DNA]</scope>
    <source>
        <strain evidence="3 4">M79</strain>
    </source>
</reference>
<dbReference type="OrthoDB" id="9809878at2"/>
<dbReference type="CDD" id="cd04496">
    <property type="entry name" value="SSB_OBF"/>
    <property type="match status" value="1"/>
</dbReference>
<dbReference type="SUPFAM" id="SSF50249">
    <property type="entry name" value="Nucleic acid-binding proteins"/>
    <property type="match status" value="1"/>
</dbReference>
<evidence type="ECO:0000256" key="1">
    <source>
        <dbReference type="ARBA" id="ARBA00023125"/>
    </source>
</evidence>